<reference evidence="1 2" key="1">
    <citation type="submission" date="2020-08" db="EMBL/GenBank/DDBJ databases">
        <title>Genomic Encyclopedia of Type Strains, Phase IV (KMG-IV): sequencing the most valuable type-strain genomes for metagenomic binning, comparative biology and taxonomic classification.</title>
        <authorList>
            <person name="Goeker M."/>
        </authorList>
    </citation>
    <scope>NUCLEOTIDE SEQUENCE [LARGE SCALE GENOMIC DNA]</scope>
    <source>
        <strain evidence="1 2">DSM 29348</strain>
    </source>
</reference>
<name>A0A7W6DI74_9SPHN</name>
<gene>
    <name evidence="1" type="ORF">GGR44_000691</name>
</gene>
<evidence type="ECO:0000313" key="1">
    <source>
        <dbReference type="EMBL" id="MBB3981060.1"/>
    </source>
</evidence>
<sequence>MLASTIIQKNGRGSACPIVANSGGVRLEKGFGATAKASIDWLKGYARPA</sequence>
<comment type="caution">
    <text evidence="1">The sequence shown here is derived from an EMBL/GenBank/DDBJ whole genome shotgun (WGS) entry which is preliminary data.</text>
</comment>
<dbReference type="Proteomes" id="UP000552757">
    <property type="component" value="Unassembled WGS sequence"/>
</dbReference>
<organism evidence="1 2">
    <name type="scientific">Sphingobium fontiphilum</name>
    <dbReference type="NCBI Taxonomy" id="944425"/>
    <lineage>
        <taxon>Bacteria</taxon>
        <taxon>Pseudomonadati</taxon>
        <taxon>Pseudomonadota</taxon>
        <taxon>Alphaproteobacteria</taxon>
        <taxon>Sphingomonadales</taxon>
        <taxon>Sphingomonadaceae</taxon>
        <taxon>Sphingobium</taxon>
    </lineage>
</organism>
<dbReference type="AlphaFoldDB" id="A0A7W6DI74"/>
<dbReference type="EMBL" id="JACIEB010000001">
    <property type="protein sequence ID" value="MBB3981060.1"/>
    <property type="molecule type" value="Genomic_DNA"/>
</dbReference>
<evidence type="ECO:0000313" key="2">
    <source>
        <dbReference type="Proteomes" id="UP000552757"/>
    </source>
</evidence>
<accession>A0A7W6DI74</accession>
<protein>
    <submittedName>
        <fullName evidence="1">Uncharacterized protein</fullName>
    </submittedName>
</protein>
<keyword evidence="2" id="KW-1185">Reference proteome</keyword>
<proteinExistence type="predicted"/>